<sequence length="700" mass="76913">MASYHNQLPASIPSDYALLSRYANSQNQNQNVVEDEEVIEDGDETETESEETLLQGSHQRQRRRQKRRSSTGRRLSRYSYTDLHPDQAIERVPAPRPAPTESTPLLNPYVPRIVENVDIEYTRDYPNGPIPGPSTSQHEHTHDDAESCVSVAESIGSEMYNEESTSTLNIFKSELWILTKYALPVYGTHLLEFSLVMASVLSIGHLSTTALAAITLGSMTANVTALSVIQGFISALDTLLPAAWTSSQPELVGLWSQRMGVVLAFALVPMYLVWWNAEVILVGLKQDLEVARLAGTYLRWLSLGLPAYAFNGVSRRYFQAQGRFTVPTRIIFIAAPVNAVLNYILVWGPGRLEVFRLGFIGAPLATAISFNLVSLMSLGYGIWIERDIRRRQKEILEALQNSEDSEDLRSEEGDANGRGSSRPSGYGATADSNEHGNQNRNSLNRDSDVAVTKKIQLPKSAWYPFSLRSFTSLGPLVELGLGGVGQTASEWWAWELIGLAAALLGPTFLAAQSVLLVSASATYQAPFALGVGCSVRIGNLLGERHARRAQVTAYTSIFMGLLISLFFSLMFLLSKDSWSYIFNSDPEVAQIVSHILPLVALFQVFDGNAAITAGILRARGKQILGALLNLSAYYVIGIPLGIALAFKWGMGLTGLWIGLTVSLVYCAVAGTGVCVRTDWEREVGKVRERLRGDMRRAGKE</sequence>
<organism evidence="8 9">
    <name type="scientific">Dendrothele bispora (strain CBS 962.96)</name>
    <dbReference type="NCBI Taxonomy" id="1314807"/>
    <lineage>
        <taxon>Eukaryota</taxon>
        <taxon>Fungi</taxon>
        <taxon>Dikarya</taxon>
        <taxon>Basidiomycota</taxon>
        <taxon>Agaricomycotina</taxon>
        <taxon>Agaricomycetes</taxon>
        <taxon>Agaricomycetidae</taxon>
        <taxon>Agaricales</taxon>
        <taxon>Agaricales incertae sedis</taxon>
        <taxon>Dendrothele</taxon>
    </lineage>
</organism>
<gene>
    <name evidence="8" type="ORF">K435DRAFT_833788</name>
</gene>
<feature type="region of interest" description="Disordered" evidence="6">
    <location>
        <begin position="26"/>
        <end position="106"/>
    </location>
</feature>
<dbReference type="Proteomes" id="UP000297245">
    <property type="component" value="Unassembled WGS sequence"/>
</dbReference>
<dbReference type="OrthoDB" id="2126698at2759"/>
<evidence type="ECO:0000256" key="4">
    <source>
        <dbReference type="ARBA" id="ARBA00022989"/>
    </source>
</evidence>
<feature type="transmembrane region" description="Helical" evidence="7">
    <location>
        <begin position="190"/>
        <end position="216"/>
    </location>
</feature>
<evidence type="ECO:0000313" key="8">
    <source>
        <dbReference type="EMBL" id="THV07085.1"/>
    </source>
</evidence>
<feature type="compositionally biased region" description="Acidic residues" evidence="6">
    <location>
        <begin position="33"/>
        <end position="51"/>
    </location>
</feature>
<feature type="transmembrane region" description="Helical" evidence="7">
    <location>
        <begin position="652"/>
        <end position="675"/>
    </location>
</feature>
<reference evidence="8 9" key="1">
    <citation type="journal article" date="2019" name="Nat. Ecol. Evol.">
        <title>Megaphylogeny resolves global patterns of mushroom evolution.</title>
        <authorList>
            <person name="Varga T."/>
            <person name="Krizsan K."/>
            <person name="Foldi C."/>
            <person name="Dima B."/>
            <person name="Sanchez-Garcia M."/>
            <person name="Sanchez-Ramirez S."/>
            <person name="Szollosi G.J."/>
            <person name="Szarkandi J.G."/>
            <person name="Papp V."/>
            <person name="Albert L."/>
            <person name="Andreopoulos W."/>
            <person name="Angelini C."/>
            <person name="Antonin V."/>
            <person name="Barry K.W."/>
            <person name="Bougher N.L."/>
            <person name="Buchanan P."/>
            <person name="Buyck B."/>
            <person name="Bense V."/>
            <person name="Catcheside P."/>
            <person name="Chovatia M."/>
            <person name="Cooper J."/>
            <person name="Damon W."/>
            <person name="Desjardin D."/>
            <person name="Finy P."/>
            <person name="Geml J."/>
            <person name="Haridas S."/>
            <person name="Hughes K."/>
            <person name="Justo A."/>
            <person name="Karasinski D."/>
            <person name="Kautmanova I."/>
            <person name="Kiss B."/>
            <person name="Kocsube S."/>
            <person name="Kotiranta H."/>
            <person name="LaButti K.M."/>
            <person name="Lechner B.E."/>
            <person name="Liimatainen K."/>
            <person name="Lipzen A."/>
            <person name="Lukacs Z."/>
            <person name="Mihaltcheva S."/>
            <person name="Morgado L.N."/>
            <person name="Niskanen T."/>
            <person name="Noordeloos M.E."/>
            <person name="Ohm R.A."/>
            <person name="Ortiz-Santana B."/>
            <person name="Ovrebo C."/>
            <person name="Racz N."/>
            <person name="Riley R."/>
            <person name="Savchenko A."/>
            <person name="Shiryaev A."/>
            <person name="Soop K."/>
            <person name="Spirin V."/>
            <person name="Szebenyi C."/>
            <person name="Tomsovsky M."/>
            <person name="Tulloss R.E."/>
            <person name="Uehling J."/>
            <person name="Grigoriev I.V."/>
            <person name="Vagvolgyi C."/>
            <person name="Papp T."/>
            <person name="Martin F.M."/>
            <person name="Miettinen O."/>
            <person name="Hibbett D.S."/>
            <person name="Nagy L.G."/>
        </authorList>
    </citation>
    <scope>NUCLEOTIDE SEQUENCE [LARGE SCALE GENOMIC DNA]</scope>
    <source>
        <strain evidence="8 9">CBS 962.96</strain>
    </source>
</reference>
<name>A0A4S8MVD2_DENBC</name>
<comment type="similarity">
    <text evidence="2">Belongs to the multi antimicrobial extrusion (MATE) (TC 2.A.66.1) family.</text>
</comment>
<dbReference type="GO" id="GO:0042910">
    <property type="term" value="F:xenobiotic transmembrane transporter activity"/>
    <property type="evidence" value="ECO:0007669"/>
    <property type="project" value="InterPro"/>
</dbReference>
<evidence type="ECO:0000256" key="1">
    <source>
        <dbReference type="ARBA" id="ARBA00004141"/>
    </source>
</evidence>
<dbReference type="InterPro" id="IPR045069">
    <property type="entry name" value="MATE_euk"/>
</dbReference>
<dbReference type="GO" id="GO:1990961">
    <property type="term" value="P:xenobiotic detoxification by transmembrane export across the plasma membrane"/>
    <property type="evidence" value="ECO:0007669"/>
    <property type="project" value="InterPro"/>
</dbReference>
<keyword evidence="9" id="KW-1185">Reference proteome</keyword>
<keyword evidence="4 7" id="KW-1133">Transmembrane helix</keyword>
<comment type="subcellular location">
    <subcellularLocation>
        <location evidence="1">Membrane</location>
        <topology evidence="1">Multi-pass membrane protein</topology>
    </subcellularLocation>
</comment>
<feature type="transmembrane region" description="Helical" evidence="7">
    <location>
        <begin position="228"/>
        <end position="247"/>
    </location>
</feature>
<evidence type="ECO:0000256" key="3">
    <source>
        <dbReference type="ARBA" id="ARBA00022692"/>
    </source>
</evidence>
<feature type="transmembrane region" description="Helical" evidence="7">
    <location>
        <begin position="360"/>
        <end position="383"/>
    </location>
</feature>
<dbReference type="GO" id="GO:0015297">
    <property type="term" value="F:antiporter activity"/>
    <property type="evidence" value="ECO:0007669"/>
    <property type="project" value="InterPro"/>
</dbReference>
<evidence type="ECO:0000256" key="7">
    <source>
        <dbReference type="SAM" id="Phobius"/>
    </source>
</evidence>
<protein>
    <submittedName>
        <fullName evidence="8">MATE efflux family protein</fullName>
    </submittedName>
</protein>
<evidence type="ECO:0000313" key="9">
    <source>
        <dbReference type="Proteomes" id="UP000297245"/>
    </source>
</evidence>
<feature type="transmembrane region" description="Helical" evidence="7">
    <location>
        <begin position="259"/>
        <end position="277"/>
    </location>
</feature>
<evidence type="ECO:0000256" key="5">
    <source>
        <dbReference type="ARBA" id="ARBA00023136"/>
    </source>
</evidence>
<dbReference type="EMBL" id="ML179039">
    <property type="protein sequence ID" value="THV07085.1"/>
    <property type="molecule type" value="Genomic_DNA"/>
</dbReference>
<dbReference type="CDD" id="cd13132">
    <property type="entry name" value="MATE_eukaryotic"/>
    <property type="match status" value="1"/>
</dbReference>
<accession>A0A4S8MVD2</accession>
<feature type="transmembrane region" description="Helical" evidence="7">
    <location>
        <begin position="330"/>
        <end position="348"/>
    </location>
</feature>
<keyword evidence="3 7" id="KW-0812">Transmembrane</keyword>
<dbReference type="PANTHER" id="PTHR11206">
    <property type="entry name" value="MULTIDRUG RESISTANCE PROTEIN"/>
    <property type="match status" value="1"/>
</dbReference>
<dbReference type="AlphaFoldDB" id="A0A4S8MVD2"/>
<dbReference type="InterPro" id="IPR002528">
    <property type="entry name" value="MATE_fam"/>
</dbReference>
<keyword evidence="5 7" id="KW-0472">Membrane</keyword>
<evidence type="ECO:0000256" key="2">
    <source>
        <dbReference type="ARBA" id="ARBA00010199"/>
    </source>
</evidence>
<feature type="transmembrane region" description="Helical" evidence="7">
    <location>
        <begin position="594"/>
        <end position="616"/>
    </location>
</feature>
<proteinExistence type="inferred from homology"/>
<evidence type="ECO:0000256" key="6">
    <source>
        <dbReference type="SAM" id="MobiDB-lite"/>
    </source>
</evidence>
<feature type="compositionally biased region" description="Basic residues" evidence="6">
    <location>
        <begin position="59"/>
        <end position="76"/>
    </location>
</feature>
<feature type="transmembrane region" description="Helical" evidence="7">
    <location>
        <begin position="553"/>
        <end position="574"/>
    </location>
</feature>
<feature type="region of interest" description="Disordered" evidence="6">
    <location>
        <begin position="402"/>
        <end position="445"/>
    </location>
</feature>
<dbReference type="GO" id="GO:0016020">
    <property type="term" value="C:membrane"/>
    <property type="evidence" value="ECO:0007669"/>
    <property type="project" value="UniProtKB-SubCell"/>
</dbReference>
<dbReference type="Pfam" id="PF01554">
    <property type="entry name" value="MatE"/>
    <property type="match status" value="2"/>
</dbReference>
<feature type="transmembrane region" description="Helical" evidence="7">
    <location>
        <begin position="623"/>
        <end position="646"/>
    </location>
</feature>